<evidence type="ECO:0000256" key="1">
    <source>
        <dbReference type="SAM" id="SignalP"/>
    </source>
</evidence>
<organism evidence="2 3">
    <name type="scientific">Lecanosticta acicola</name>
    <dbReference type="NCBI Taxonomy" id="111012"/>
    <lineage>
        <taxon>Eukaryota</taxon>
        <taxon>Fungi</taxon>
        <taxon>Dikarya</taxon>
        <taxon>Ascomycota</taxon>
        <taxon>Pezizomycotina</taxon>
        <taxon>Dothideomycetes</taxon>
        <taxon>Dothideomycetidae</taxon>
        <taxon>Mycosphaerellales</taxon>
        <taxon>Mycosphaerellaceae</taxon>
        <taxon>Lecanosticta</taxon>
    </lineage>
</organism>
<keyword evidence="2" id="KW-0378">Hydrolase</keyword>
<keyword evidence="2" id="KW-0645">Protease</keyword>
<dbReference type="EMBL" id="CAVMBE010000041">
    <property type="protein sequence ID" value="CAK4030888.1"/>
    <property type="molecule type" value="Genomic_DNA"/>
</dbReference>
<feature type="chain" id="PRO_5042509440" evidence="1">
    <location>
        <begin position="21"/>
        <end position="95"/>
    </location>
</feature>
<protein>
    <submittedName>
        <fullName evidence="2">Related to Cuticle-degrading protease</fullName>
    </submittedName>
</protein>
<feature type="signal peptide" evidence="1">
    <location>
        <begin position="1"/>
        <end position="20"/>
    </location>
</feature>
<accession>A0AAI8Z1U8</accession>
<dbReference type="Proteomes" id="UP001296104">
    <property type="component" value="Unassembled WGS sequence"/>
</dbReference>
<evidence type="ECO:0000313" key="2">
    <source>
        <dbReference type="EMBL" id="CAK4030888.1"/>
    </source>
</evidence>
<dbReference type="GO" id="GO:0006508">
    <property type="term" value="P:proteolysis"/>
    <property type="evidence" value="ECO:0007669"/>
    <property type="project" value="UniProtKB-KW"/>
</dbReference>
<reference evidence="2" key="1">
    <citation type="submission" date="2023-11" db="EMBL/GenBank/DDBJ databases">
        <authorList>
            <person name="Alioto T."/>
            <person name="Alioto T."/>
            <person name="Gomez Garrido J."/>
        </authorList>
    </citation>
    <scope>NUCLEOTIDE SEQUENCE</scope>
</reference>
<gene>
    <name evidence="2" type="ORF">LECACI_7A006046</name>
</gene>
<proteinExistence type="predicted"/>
<keyword evidence="3" id="KW-1185">Reference proteome</keyword>
<sequence>MKFLLAILLAILLALPEIFAVPKIIRRQTAHTLAEKWIAQINEDSPLASILTTVQAHAGIQACQQYKIECFKDLSFDGDDAMLDLLETVGAIKSI</sequence>
<name>A0AAI8Z1U8_9PEZI</name>
<comment type="caution">
    <text evidence="2">The sequence shown here is derived from an EMBL/GenBank/DDBJ whole genome shotgun (WGS) entry which is preliminary data.</text>
</comment>
<dbReference type="GO" id="GO:0008233">
    <property type="term" value="F:peptidase activity"/>
    <property type="evidence" value="ECO:0007669"/>
    <property type="project" value="UniProtKB-KW"/>
</dbReference>
<keyword evidence="1" id="KW-0732">Signal</keyword>
<evidence type="ECO:0000313" key="3">
    <source>
        <dbReference type="Proteomes" id="UP001296104"/>
    </source>
</evidence>
<dbReference type="AlphaFoldDB" id="A0AAI8Z1U8"/>